<proteinExistence type="predicted"/>
<evidence type="ECO:0000256" key="6">
    <source>
        <dbReference type="SAM" id="Phobius"/>
    </source>
</evidence>
<keyword evidence="4 6" id="KW-1133">Transmembrane helix</keyword>
<feature type="transmembrane region" description="Helical" evidence="6">
    <location>
        <begin position="128"/>
        <end position="147"/>
    </location>
</feature>
<keyword evidence="2" id="KW-1003">Cell membrane</keyword>
<feature type="transmembrane region" description="Helical" evidence="6">
    <location>
        <begin position="159"/>
        <end position="181"/>
    </location>
</feature>
<keyword evidence="3 6" id="KW-0812">Transmembrane</keyword>
<protein>
    <submittedName>
        <fullName evidence="7">Lysylphosphatidylglycerol synthase domain-containing protein</fullName>
    </submittedName>
</protein>
<feature type="transmembrane region" description="Helical" evidence="6">
    <location>
        <begin position="268"/>
        <end position="286"/>
    </location>
</feature>
<sequence>MTHSYRHMVRRALGWIVTAIAIGFFVQRVIVNASRMPRIAWGAAGVGVSAASILLALLAILLSGVIWQVLLKDQQVRRPLGKVLSLFLVSQFGKYLPGNIGQFVGRVALARDIGIPVPVTLATMLTEVLWSIGTALGVSALSLYLFLGDGVASLPPWLSTASLSMCFVALLAAPWIGITLLRRVFPGAIGKVLAGGELRPPGWGAALWVSALYVGCYACMGLILRLQSQVFFGAPEAPLLEVSGFFALAWLAGYLLPGAPAGIGVRESVMLVLFSPLFGETTAIALGVTLRLATTLADALAFLLGSGWRLLLARGGYGRGNQ</sequence>
<evidence type="ECO:0000313" key="7">
    <source>
        <dbReference type="EMBL" id="MFC4525306.1"/>
    </source>
</evidence>
<feature type="transmembrane region" description="Helical" evidence="6">
    <location>
        <begin position="43"/>
        <end position="70"/>
    </location>
</feature>
<keyword evidence="5 6" id="KW-0472">Membrane</keyword>
<dbReference type="Pfam" id="PF03706">
    <property type="entry name" value="LPG_synthase_TM"/>
    <property type="match status" value="1"/>
</dbReference>
<feature type="transmembrane region" description="Helical" evidence="6">
    <location>
        <begin position="12"/>
        <end position="31"/>
    </location>
</feature>
<reference evidence="8" key="1">
    <citation type="journal article" date="2019" name="Int. J. Syst. Evol. Microbiol.">
        <title>The Global Catalogue of Microorganisms (GCM) 10K type strain sequencing project: providing services to taxonomists for standard genome sequencing and annotation.</title>
        <authorList>
            <consortium name="The Broad Institute Genomics Platform"/>
            <consortium name="The Broad Institute Genome Sequencing Center for Infectious Disease"/>
            <person name="Wu L."/>
            <person name="Ma J."/>
        </authorList>
    </citation>
    <scope>NUCLEOTIDE SEQUENCE [LARGE SCALE GENOMIC DNA]</scope>
    <source>
        <strain evidence="8">CCM 4481</strain>
    </source>
</reference>
<gene>
    <name evidence="7" type="ORF">ACFO5W_01540</name>
</gene>
<accession>A0ABV9BXH6</accession>
<evidence type="ECO:0000256" key="5">
    <source>
        <dbReference type="ARBA" id="ARBA00023136"/>
    </source>
</evidence>
<evidence type="ECO:0000256" key="2">
    <source>
        <dbReference type="ARBA" id="ARBA00022475"/>
    </source>
</evidence>
<keyword evidence="8" id="KW-1185">Reference proteome</keyword>
<dbReference type="EMBL" id="JBHSGA010000003">
    <property type="protein sequence ID" value="MFC4525306.1"/>
    <property type="molecule type" value="Genomic_DNA"/>
</dbReference>
<organism evidence="7 8">
    <name type="scientific">Dyella halodurans</name>
    <dbReference type="NCBI Taxonomy" id="1920171"/>
    <lineage>
        <taxon>Bacteria</taxon>
        <taxon>Pseudomonadati</taxon>
        <taxon>Pseudomonadota</taxon>
        <taxon>Gammaproteobacteria</taxon>
        <taxon>Lysobacterales</taxon>
        <taxon>Rhodanobacteraceae</taxon>
        <taxon>Dyella</taxon>
    </lineage>
</organism>
<name>A0ABV9BXH6_9GAMM</name>
<comment type="subcellular location">
    <subcellularLocation>
        <location evidence="1">Cell membrane</location>
        <topology evidence="1">Multi-pass membrane protein</topology>
    </subcellularLocation>
</comment>
<evidence type="ECO:0000256" key="3">
    <source>
        <dbReference type="ARBA" id="ARBA00022692"/>
    </source>
</evidence>
<evidence type="ECO:0000256" key="1">
    <source>
        <dbReference type="ARBA" id="ARBA00004651"/>
    </source>
</evidence>
<evidence type="ECO:0000256" key="4">
    <source>
        <dbReference type="ARBA" id="ARBA00022989"/>
    </source>
</evidence>
<evidence type="ECO:0000313" key="8">
    <source>
        <dbReference type="Proteomes" id="UP001595961"/>
    </source>
</evidence>
<dbReference type="InterPro" id="IPR022791">
    <property type="entry name" value="L-PG_synthase/AglD"/>
</dbReference>
<feature type="transmembrane region" description="Helical" evidence="6">
    <location>
        <begin position="202"/>
        <end position="226"/>
    </location>
</feature>
<comment type="caution">
    <text evidence="7">The sequence shown here is derived from an EMBL/GenBank/DDBJ whole genome shotgun (WGS) entry which is preliminary data.</text>
</comment>
<feature type="transmembrane region" description="Helical" evidence="6">
    <location>
        <begin position="238"/>
        <end position="256"/>
    </location>
</feature>
<dbReference type="Proteomes" id="UP001595961">
    <property type="component" value="Unassembled WGS sequence"/>
</dbReference>
<dbReference type="RefSeq" id="WP_266149778.1">
    <property type="nucleotide sequence ID" value="NZ_CP064028.1"/>
</dbReference>